<dbReference type="Proteomes" id="UP001218218">
    <property type="component" value="Unassembled WGS sequence"/>
</dbReference>
<evidence type="ECO:0000313" key="3">
    <source>
        <dbReference type="Proteomes" id="UP001218218"/>
    </source>
</evidence>
<proteinExistence type="predicted"/>
<dbReference type="EMBL" id="JARIHO010000089">
    <property type="protein sequence ID" value="KAJ7307094.1"/>
    <property type="molecule type" value="Genomic_DNA"/>
</dbReference>
<dbReference type="Pfam" id="PF12937">
    <property type="entry name" value="F-box-like"/>
    <property type="match status" value="1"/>
</dbReference>
<gene>
    <name evidence="2" type="ORF">DFH08DRAFT_1088734</name>
</gene>
<accession>A0AAD6Z4X1</accession>
<comment type="caution">
    <text evidence="2">The sequence shown here is derived from an EMBL/GenBank/DDBJ whole genome shotgun (WGS) entry which is preliminary data.</text>
</comment>
<dbReference type="AlphaFoldDB" id="A0AAD6Z4X1"/>
<organism evidence="2 3">
    <name type="scientific">Mycena albidolilacea</name>
    <dbReference type="NCBI Taxonomy" id="1033008"/>
    <lineage>
        <taxon>Eukaryota</taxon>
        <taxon>Fungi</taxon>
        <taxon>Dikarya</taxon>
        <taxon>Basidiomycota</taxon>
        <taxon>Agaricomycotina</taxon>
        <taxon>Agaricomycetes</taxon>
        <taxon>Agaricomycetidae</taxon>
        <taxon>Agaricales</taxon>
        <taxon>Marasmiineae</taxon>
        <taxon>Mycenaceae</taxon>
        <taxon>Mycena</taxon>
    </lineage>
</organism>
<name>A0AAD6Z4X1_9AGAR</name>
<dbReference type="PROSITE" id="PS50181">
    <property type="entry name" value="FBOX"/>
    <property type="match status" value="1"/>
</dbReference>
<sequence length="506" mass="56812">MDTLPTEILLEVLELLDPADPGIFALSTSCRRLHFLALPIYLAAHGITDAQALASKDLVLVPDQLDVLRALQTALFIPAVKHVSCSFSLNSARPGYTSRNMDVFFRQIRSLASFLSILERVDRITLDFRDLNFWVIRESLEVLEAWDSVLSTLLDVVLQKHCRTLKVEGGMFIAHPSQLKGKPKSQATVDRWSVVHDVGRRIGSAFVPKAGARQISDSGKPDPDLRTFIIHSRVLLLPPCYKWTIAALNTSPRLTSLSIVRVEIPENNWEDILSNIHVPSLKYFAFELRTTIKTEALDQFFLRHSLLTTLNLGRDLFMSSTLPGEASRDCLPSLINFSASPEHVSCFLTDKDAPSVRNVRLQVKVTSHAVFNAEKINKTLARCHARLEPVHLTLVVMIEYVSSHWTGFFPEDSIVRTKKGVPDALRCSRALEMTSTCPSNAFEAVVLRWLFSFPALESIAFSRCFTRLDALPFVRRVKMVCNKVQTVTLDGTTYDATSLLPIQNQR</sequence>
<reference evidence="2" key="1">
    <citation type="submission" date="2023-03" db="EMBL/GenBank/DDBJ databases">
        <title>Massive genome expansion in bonnet fungi (Mycena s.s.) driven by repeated elements and novel gene families across ecological guilds.</title>
        <authorList>
            <consortium name="Lawrence Berkeley National Laboratory"/>
            <person name="Harder C.B."/>
            <person name="Miyauchi S."/>
            <person name="Viragh M."/>
            <person name="Kuo A."/>
            <person name="Thoen E."/>
            <person name="Andreopoulos B."/>
            <person name="Lu D."/>
            <person name="Skrede I."/>
            <person name="Drula E."/>
            <person name="Henrissat B."/>
            <person name="Morin E."/>
            <person name="Kohler A."/>
            <person name="Barry K."/>
            <person name="LaButti K."/>
            <person name="Morin E."/>
            <person name="Salamov A."/>
            <person name="Lipzen A."/>
            <person name="Mereny Z."/>
            <person name="Hegedus B."/>
            <person name="Baldrian P."/>
            <person name="Stursova M."/>
            <person name="Weitz H."/>
            <person name="Taylor A."/>
            <person name="Grigoriev I.V."/>
            <person name="Nagy L.G."/>
            <person name="Martin F."/>
            <person name="Kauserud H."/>
        </authorList>
    </citation>
    <scope>NUCLEOTIDE SEQUENCE</scope>
    <source>
        <strain evidence="2">CBHHK002</strain>
    </source>
</reference>
<evidence type="ECO:0000259" key="1">
    <source>
        <dbReference type="PROSITE" id="PS50181"/>
    </source>
</evidence>
<feature type="domain" description="F-box" evidence="1">
    <location>
        <begin position="1"/>
        <end position="36"/>
    </location>
</feature>
<keyword evidence="3" id="KW-1185">Reference proteome</keyword>
<evidence type="ECO:0000313" key="2">
    <source>
        <dbReference type="EMBL" id="KAJ7307094.1"/>
    </source>
</evidence>
<dbReference type="InterPro" id="IPR001810">
    <property type="entry name" value="F-box_dom"/>
</dbReference>
<protein>
    <recommendedName>
        <fullName evidence="1">F-box domain-containing protein</fullName>
    </recommendedName>
</protein>